<evidence type="ECO:0000313" key="2">
    <source>
        <dbReference type="Proteomes" id="UP000735302"/>
    </source>
</evidence>
<evidence type="ECO:0000313" key="1">
    <source>
        <dbReference type="EMBL" id="GFO42698.1"/>
    </source>
</evidence>
<keyword evidence="2" id="KW-1185">Reference proteome</keyword>
<name>A0AAV4DF56_9GAST</name>
<reference evidence="1 2" key="1">
    <citation type="journal article" date="2021" name="Elife">
        <title>Chloroplast acquisition without the gene transfer in kleptoplastic sea slugs, Plakobranchus ocellatus.</title>
        <authorList>
            <person name="Maeda T."/>
            <person name="Takahashi S."/>
            <person name="Yoshida T."/>
            <person name="Shimamura S."/>
            <person name="Takaki Y."/>
            <person name="Nagai Y."/>
            <person name="Toyoda A."/>
            <person name="Suzuki Y."/>
            <person name="Arimoto A."/>
            <person name="Ishii H."/>
            <person name="Satoh N."/>
            <person name="Nishiyama T."/>
            <person name="Hasebe M."/>
            <person name="Maruyama T."/>
            <person name="Minagawa J."/>
            <person name="Obokata J."/>
            <person name="Shigenobu S."/>
        </authorList>
    </citation>
    <scope>NUCLEOTIDE SEQUENCE [LARGE SCALE GENOMIC DNA]</scope>
</reference>
<organism evidence="1 2">
    <name type="scientific">Plakobranchus ocellatus</name>
    <dbReference type="NCBI Taxonomy" id="259542"/>
    <lineage>
        <taxon>Eukaryota</taxon>
        <taxon>Metazoa</taxon>
        <taxon>Spiralia</taxon>
        <taxon>Lophotrochozoa</taxon>
        <taxon>Mollusca</taxon>
        <taxon>Gastropoda</taxon>
        <taxon>Heterobranchia</taxon>
        <taxon>Euthyneura</taxon>
        <taxon>Panpulmonata</taxon>
        <taxon>Sacoglossa</taxon>
        <taxon>Placobranchoidea</taxon>
        <taxon>Plakobranchidae</taxon>
        <taxon>Plakobranchus</taxon>
    </lineage>
</organism>
<dbReference type="Proteomes" id="UP000735302">
    <property type="component" value="Unassembled WGS sequence"/>
</dbReference>
<sequence>MLLAGWFNDASKTNSMFIPVVKSPWDHKEVQLFSVQTPGRETILPPTVAAPPICPKTTPGHVGTTRGQAMISLSLLL</sequence>
<accession>A0AAV4DF56</accession>
<comment type="caution">
    <text evidence="1">The sequence shown here is derived from an EMBL/GenBank/DDBJ whole genome shotgun (WGS) entry which is preliminary data.</text>
</comment>
<dbReference type="AlphaFoldDB" id="A0AAV4DF56"/>
<proteinExistence type="predicted"/>
<gene>
    <name evidence="1" type="ORF">PoB_006920300</name>
</gene>
<dbReference type="EMBL" id="BLXT01007816">
    <property type="protein sequence ID" value="GFO42698.1"/>
    <property type="molecule type" value="Genomic_DNA"/>
</dbReference>
<protein>
    <submittedName>
        <fullName evidence="1">Uncharacterized protein</fullName>
    </submittedName>
</protein>